<evidence type="ECO:0000256" key="5">
    <source>
        <dbReference type="ARBA" id="ARBA00023326"/>
    </source>
</evidence>
<dbReference type="GO" id="GO:0008061">
    <property type="term" value="F:chitin binding"/>
    <property type="evidence" value="ECO:0007669"/>
    <property type="project" value="InterPro"/>
</dbReference>
<name>A0A919EP11_9GAMM</name>
<dbReference type="AlphaFoldDB" id="A0A919EP11"/>
<gene>
    <name evidence="9" type="ORF">GCM10017161_40540</name>
</gene>
<dbReference type="InterPro" id="IPR011583">
    <property type="entry name" value="Chitinase_II/V-like_cat"/>
</dbReference>
<dbReference type="Gene3D" id="3.20.20.80">
    <property type="entry name" value="Glycosidases"/>
    <property type="match status" value="1"/>
</dbReference>
<dbReference type="Gene3D" id="3.10.50.10">
    <property type="match status" value="1"/>
</dbReference>
<dbReference type="SMART" id="SM00636">
    <property type="entry name" value="Glyco_18"/>
    <property type="match status" value="1"/>
</dbReference>
<dbReference type="EMBL" id="BNCK01000013">
    <property type="protein sequence ID" value="GHG06722.1"/>
    <property type="molecule type" value="Genomic_DNA"/>
</dbReference>
<keyword evidence="4" id="KW-0146">Chitin degradation</keyword>
<comment type="catalytic activity">
    <reaction evidence="1">
        <text>Random endo-hydrolysis of N-acetyl-beta-D-glucosaminide (1-&gt;4)-beta-linkages in chitin and chitodextrins.</text>
        <dbReference type="EC" id="3.2.1.14"/>
    </reaction>
</comment>
<evidence type="ECO:0000256" key="3">
    <source>
        <dbReference type="ARBA" id="ARBA00023012"/>
    </source>
</evidence>
<keyword evidence="3" id="KW-0902">Two-component regulatory system</keyword>
<dbReference type="InterPro" id="IPR001223">
    <property type="entry name" value="Glyco_hydro18_cat"/>
</dbReference>
<organism evidence="9 10">
    <name type="scientific">Thalassotalea marina</name>
    <dbReference type="NCBI Taxonomy" id="1673741"/>
    <lineage>
        <taxon>Bacteria</taxon>
        <taxon>Pseudomonadati</taxon>
        <taxon>Pseudomonadota</taxon>
        <taxon>Gammaproteobacteria</taxon>
        <taxon>Alteromonadales</taxon>
        <taxon>Colwelliaceae</taxon>
        <taxon>Thalassotalea</taxon>
    </lineage>
</organism>
<evidence type="ECO:0000256" key="1">
    <source>
        <dbReference type="ARBA" id="ARBA00000822"/>
    </source>
</evidence>
<dbReference type="SMART" id="SM00850">
    <property type="entry name" value="LytTR"/>
    <property type="match status" value="1"/>
</dbReference>
<dbReference type="PROSITE" id="PS51910">
    <property type="entry name" value="GH18_2"/>
    <property type="match status" value="1"/>
</dbReference>
<comment type="caution">
    <text evidence="9">The sequence shown here is derived from an EMBL/GenBank/DDBJ whole genome shotgun (WGS) entry which is preliminary data.</text>
</comment>
<keyword evidence="10" id="KW-1185">Reference proteome</keyword>
<feature type="domain" description="HTH LytTR-type" evidence="7">
    <location>
        <begin position="828"/>
        <end position="880"/>
    </location>
</feature>
<keyword evidence="6" id="KW-0472">Membrane</keyword>
<feature type="transmembrane region" description="Helical" evidence="6">
    <location>
        <begin position="386"/>
        <end position="408"/>
    </location>
</feature>
<dbReference type="GO" id="GO:0000272">
    <property type="term" value="P:polysaccharide catabolic process"/>
    <property type="evidence" value="ECO:0007669"/>
    <property type="project" value="UniProtKB-KW"/>
</dbReference>
<reference evidence="9" key="1">
    <citation type="journal article" date="2014" name="Int. J. Syst. Evol. Microbiol.">
        <title>Complete genome sequence of Corynebacterium casei LMG S-19264T (=DSM 44701T), isolated from a smear-ripened cheese.</title>
        <authorList>
            <consortium name="US DOE Joint Genome Institute (JGI-PGF)"/>
            <person name="Walter F."/>
            <person name="Albersmeier A."/>
            <person name="Kalinowski J."/>
            <person name="Ruckert C."/>
        </authorList>
    </citation>
    <scope>NUCLEOTIDE SEQUENCE</scope>
    <source>
        <strain evidence="9">KCTC 42731</strain>
    </source>
</reference>
<evidence type="ECO:0000313" key="10">
    <source>
        <dbReference type="Proteomes" id="UP000623842"/>
    </source>
</evidence>
<evidence type="ECO:0000256" key="2">
    <source>
        <dbReference type="ARBA" id="ARBA00012729"/>
    </source>
</evidence>
<dbReference type="Proteomes" id="UP000623842">
    <property type="component" value="Unassembled WGS sequence"/>
</dbReference>
<dbReference type="RefSeq" id="WP_189774531.1">
    <property type="nucleotide sequence ID" value="NZ_BNCK01000013.1"/>
</dbReference>
<dbReference type="InterPro" id="IPR007492">
    <property type="entry name" value="LytTR_DNA-bd_dom"/>
</dbReference>
<feature type="domain" description="GH18" evidence="8">
    <location>
        <begin position="1"/>
        <end position="366"/>
    </location>
</feature>
<dbReference type="EC" id="3.2.1.14" evidence="2"/>
<protein>
    <recommendedName>
        <fullName evidence="2">chitinase</fullName>
        <ecNumber evidence="2">3.2.1.14</ecNumber>
    </recommendedName>
</protein>
<accession>A0A919EP11</accession>
<sequence>MGYYSQWAIYSPNVLIQDLPVHLMTHLVYKNADLTRHGEVVLGDRFADIEHLYLGADRDDEYLGSFGQLKKTKRDYPELKTVISIGGWSRSEHFSTLASTSEGRAIVAKNAIAFMKKYQFDGIEIDWQFPIYRTSSPDIVSRRDNDGNNLNLLLQEIRRQCHAQNLNCWLQTILAPYSLETNWDATTLNQQVDAVVIDVTRLPGDQGELAEPQSPLFANKGERSVDSVINILSSFGVNKDKMVMTVGSFAVGWEGVPDINNGFKQQHKTLSWGSWDGQHSGATGVYNQKNLSYFLSIEDYIEYWDERGKTSYLFNPKKYGGHFIAFENKSAIAAKVLYAKDNQLAGMAVRQLHNGDRALIDVFDQYHFFTSRYYKMLEFWLQNRDALIVLLQMMSIILIGIIAFTVLLNKRNKEDFIQHQTFYRLQYWLQGIEWPLLSVVTAANQAKDKALLSAQQVKAITELSSQVLQPLASILSETKLNSSVNQIFKEVVHLQQILQNVATLSELEHGRQIYWNKDVSLQLLINPDGLQQFLYNLCDFASQHSSQFELITLHVAFDQQGGTIELAWAAGDQITSLNHTRLNALHHQAKLLGVSLYTNNAKGNFTIVFPSELVMQSHRAQEGIAFNFQQKKLIVDNVELVNENKPQLLEDSASKELAIKRAPSLNSLFMAITSFNLSTAPSKDIYKGLEQACQYFIDILQQETKITINHHDQLVSRLGEEALLSKNEVLVNADDITVEIVTKNKLSESDQQLIQVLVYQTLMVQKAIQSLLKEPTVLSELYELTRFKEKTKYLKAESGYTGIYVQGKKEPRYISMRLRTVRLYFDETALLQIHRSYLVNPKKVERVNRVSKLKYEAIIGKESLPISRTFIPAIQQSHPHWFNH</sequence>
<dbReference type="PANTHER" id="PTHR11177:SF317">
    <property type="entry name" value="CHITINASE 12-RELATED"/>
    <property type="match status" value="1"/>
</dbReference>
<evidence type="ECO:0000256" key="4">
    <source>
        <dbReference type="ARBA" id="ARBA00023024"/>
    </source>
</evidence>
<dbReference type="Pfam" id="PF00704">
    <property type="entry name" value="Glyco_hydro_18"/>
    <property type="match status" value="1"/>
</dbReference>
<dbReference type="GO" id="GO:0006032">
    <property type="term" value="P:chitin catabolic process"/>
    <property type="evidence" value="ECO:0007669"/>
    <property type="project" value="UniProtKB-KW"/>
</dbReference>
<dbReference type="GO" id="GO:0000160">
    <property type="term" value="P:phosphorelay signal transduction system"/>
    <property type="evidence" value="ECO:0007669"/>
    <property type="project" value="UniProtKB-KW"/>
</dbReference>
<dbReference type="Pfam" id="PF04397">
    <property type="entry name" value="LytTR"/>
    <property type="match status" value="1"/>
</dbReference>
<keyword evidence="5" id="KW-0624">Polysaccharide degradation</keyword>
<keyword evidence="6" id="KW-0812">Transmembrane</keyword>
<keyword evidence="6" id="KW-1133">Transmembrane helix</keyword>
<dbReference type="InterPro" id="IPR029070">
    <property type="entry name" value="Chitinase_insertion_sf"/>
</dbReference>
<dbReference type="SUPFAM" id="SSF51445">
    <property type="entry name" value="(Trans)glycosidases"/>
    <property type="match status" value="1"/>
</dbReference>
<evidence type="ECO:0000259" key="7">
    <source>
        <dbReference type="PROSITE" id="PS50930"/>
    </source>
</evidence>
<dbReference type="PROSITE" id="PS50930">
    <property type="entry name" value="HTH_LYTTR"/>
    <property type="match status" value="1"/>
</dbReference>
<dbReference type="PANTHER" id="PTHR11177">
    <property type="entry name" value="CHITINASE"/>
    <property type="match status" value="1"/>
</dbReference>
<evidence type="ECO:0000259" key="8">
    <source>
        <dbReference type="PROSITE" id="PS51910"/>
    </source>
</evidence>
<dbReference type="InterPro" id="IPR017853">
    <property type="entry name" value="GH"/>
</dbReference>
<dbReference type="SUPFAM" id="SSF54556">
    <property type="entry name" value="Chitinase insertion domain"/>
    <property type="match status" value="1"/>
</dbReference>
<reference evidence="9" key="2">
    <citation type="submission" date="2020-09" db="EMBL/GenBank/DDBJ databases">
        <authorList>
            <person name="Sun Q."/>
            <person name="Kim S."/>
        </authorList>
    </citation>
    <scope>NUCLEOTIDE SEQUENCE</scope>
    <source>
        <strain evidence="9">KCTC 42731</strain>
    </source>
</reference>
<proteinExistence type="predicted"/>
<evidence type="ECO:0000313" key="9">
    <source>
        <dbReference type="EMBL" id="GHG06722.1"/>
    </source>
</evidence>
<dbReference type="GO" id="GO:0008843">
    <property type="term" value="F:endochitinase activity"/>
    <property type="evidence" value="ECO:0007669"/>
    <property type="project" value="UniProtKB-EC"/>
</dbReference>
<dbReference type="InterPro" id="IPR050314">
    <property type="entry name" value="Glycosyl_Hydrlase_18"/>
</dbReference>
<dbReference type="GO" id="GO:0003677">
    <property type="term" value="F:DNA binding"/>
    <property type="evidence" value="ECO:0007669"/>
    <property type="project" value="InterPro"/>
</dbReference>
<evidence type="ECO:0000256" key="6">
    <source>
        <dbReference type="SAM" id="Phobius"/>
    </source>
</evidence>
<keyword evidence="5" id="KW-0119">Carbohydrate metabolism</keyword>
<dbReference type="Gene3D" id="2.40.50.1020">
    <property type="entry name" value="LytTr DNA-binding domain"/>
    <property type="match status" value="1"/>
</dbReference>